<comment type="function">
    <text evidence="1">Sequence-specific transcription factor which is part of a developmental regulatory system that provides cells with specific positional identities on the anterior-posterior axis.</text>
</comment>
<evidence type="ECO:0000313" key="12">
    <source>
        <dbReference type="EnsemblMetazoa" id="CLYHEMP006320.1"/>
    </source>
</evidence>
<dbReference type="SUPFAM" id="SSF46689">
    <property type="entry name" value="Homeodomain-like"/>
    <property type="match status" value="1"/>
</dbReference>
<feature type="region of interest" description="Disordered" evidence="10">
    <location>
        <begin position="236"/>
        <end position="280"/>
    </location>
</feature>
<dbReference type="InterPro" id="IPR020479">
    <property type="entry name" value="HD_metazoa"/>
</dbReference>
<evidence type="ECO:0000256" key="2">
    <source>
        <dbReference type="ARBA" id="ARBA00004123"/>
    </source>
</evidence>
<proteinExistence type="inferred from homology"/>
<dbReference type="GeneID" id="136808195"/>
<dbReference type="GO" id="GO:0009952">
    <property type="term" value="P:anterior/posterior pattern specification"/>
    <property type="evidence" value="ECO:0007669"/>
    <property type="project" value="TreeGrafter"/>
</dbReference>
<dbReference type="GO" id="GO:0005634">
    <property type="term" value="C:nucleus"/>
    <property type="evidence" value="ECO:0007669"/>
    <property type="project" value="UniProtKB-SubCell"/>
</dbReference>
<dbReference type="PRINTS" id="PR00024">
    <property type="entry name" value="HOMEOBOX"/>
</dbReference>
<keyword evidence="13" id="KW-1185">Reference proteome</keyword>
<evidence type="ECO:0000256" key="1">
    <source>
        <dbReference type="ARBA" id="ARBA00003263"/>
    </source>
</evidence>
<comment type="similarity">
    <text evidence="3">Belongs to the Antp homeobox family.</text>
</comment>
<evidence type="ECO:0000256" key="5">
    <source>
        <dbReference type="ARBA" id="ARBA00023125"/>
    </source>
</evidence>
<accession>A0A7M5V591</accession>
<evidence type="ECO:0000256" key="4">
    <source>
        <dbReference type="ARBA" id="ARBA00022473"/>
    </source>
</evidence>
<feature type="compositionally biased region" description="Polar residues" evidence="10">
    <location>
        <begin position="187"/>
        <end position="196"/>
    </location>
</feature>
<dbReference type="InterPro" id="IPR009057">
    <property type="entry name" value="Homeodomain-like_sf"/>
</dbReference>
<protein>
    <recommendedName>
        <fullName evidence="11">Homeobox domain-containing protein</fullName>
    </recommendedName>
</protein>
<keyword evidence="7 8" id="KW-0539">Nucleus</keyword>
<evidence type="ECO:0000313" key="13">
    <source>
        <dbReference type="Proteomes" id="UP000594262"/>
    </source>
</evidence>
<dbReference type="InterPro" id="IPR001356">
    <property type="entry name" value="HD"/>
</dbReference>
<dbReference type="PROSITE" id="PS00027">
    <property type="entry name" value="HOMEOBOX_1"/>
    <property type="match status" value="1"/>
</dbReference>
<dbReference type="PROSITE" id="PS50071">
    <property type="entry name" value="HOMEOBOX_2"/>
    <property type="match status" value="1"/>
</dbReference>
<dbReference type="GO" id="GO:0000978">
    <property type="term" value="F:RNA polymerase II cis-regulatory region sequence-specific DNA binding"/>
    <property type="evidence" value="ECO:0007669"/>
    <property type="project" value="TreeGrafter"/>
</dbReference>
<dbReference type="Proteomes" id="UP000594262">
    <property type="component" value="Unplaced"/>
</dbReference>
<feature type="compositionally biased region" description="Basic and acidic residues" evidence="10">
    <location>
        <begin position="243"/>
        <end position="265"/>
    </location>
</feature>
<evidence type="ECO:0000256" key="7">
    <source>
        <dbReference type="ARBA" id="ARBA00023242"/>
    </source>
</evidence>
<evidence type="ECO:0000256" key="9">
    <source>
        <dbReference type="RuleBase" id="RU000682"/>
    </source>
</evidence>
<dbReference type="OrthoDB" id="5960550at2759"/>
<dbReference type="SMART" id="SM00389">
    <property type="entry name" value="HOX"/>
    <property type="match status" value="1"/>
</dbReference>
<feature type="DNA-binding region" description="Homeobox" evidence="8">
    <location>
        <begin position="274"/>
        <end position="333"/>
    </location>
</feature>
<dbReference type="InterPro" id="IPR017970">
    <property type="entry name" value="Homeobox_CS"/>
</dbReference>
<dbReference type="RefSeq" id="XP_066920833.1">
    <property type="nucleotide sequence ID" value="XM_067064732.1"/>
</dbReference>
<sequence>MSNNSNFNSNAVTATNLQSISSQQQQQQQRSYWQQHRQRLSHPPILETNTYSASSPSFNSIYPITTCRYEYTTNFVPAIPQSLTALASSTPPSGLGHSVSYLNTPASSDPLDYNNTLQNNLTSSGSVINSQNTKFLSCQYSGSTLQGKQMESEDLHLTSGGVYQNASQSRDINNSPSSSSTISHYSYNDTNNNTQTRIKDTDKNTDTQGQSSSSTTQKNKMPPLDMKEVIETLATLKNNGQIKKADGEDSDKNKNKEKPKDEKPPKSWQSAKVRKRSRTTYTRAQQLELEKEYRYNRYISRARRIELAKNLTLTEKHIKIWYQNRRMKEKRDEEDIMRGTTVLDPRSSYY</sequence>
<keyword evidence="5 8" id="KW-0238">DNA-binding</keyword>
<evidence type="ECO:0000259" key="11">
    <source>
        <dbReference type="PROSITE" id="PS50071"/>
    </source>
</evidence>
<reference evidence="12" key="1">
    <citation type="submission" date="2021-01" db="UniProtKB">
        <authorList>
            <consortium name="EnsemblMetazoa"/>
        </authorList>
    </citation>
    <scope>IDENTIFICATION</scope>
</reference>
<feature type="compositionally biased region" description="Low complexity" evidence="10">
    <location>
        <begin position="167"/>
        <end position="186"/>
    </location>
</feature>
<feature type="compositionally biased region" description="Low complexity" evidence="10">
    <location>
        <begin position="206"/>
        <end position="217"/>
    </location>
</feature>
<comment type="subcellular location">
    <subcellularLocation>
        <location evidence="2 8 9">Nucleus</location>
    </subcellularLocation>
</comment>
<evidence type="ECO:0000256" key="10">
    <source>
        <dbReference type="SAM" id="MobiDB-lite"/>
    </source>
</evidence>
<dbReference type="Pfam" id="PF00046">
    <property type="entry name" value="Homeodomain"/>
    <property type="match status" value="1"/>
</dbReference>
<feature type="domain" description="Homeobox" evidence="11">
    <location>
        <begin position="272"/>
        <end position="332"/>
    </location>
</feature>
<dbReference type="PANTHER" id="PTHR45664">
    <property type="entry name" value="PROTEIN ZERKNUELLT 1-RELATED"/>
    <property type="match status" value="1"/>
</dbReference>
<name>A0A7M5V591_9CNID</name>
<dbReference type="GO" id="GO:0000981">
    <property type="term" value="F:DNA-binding transcription factor activity, RNA polymerase II-specific"/>
    <property type="evidence" value="ECO:0007669"/>
    <property type="project" value="InterPro"/>
</dbReference>
<feature type="region of interest" description="Disordered" evidence="10">
    <location>
        <begin position="18"/>
        <end position="39"/>
    </location>
</feature>
<dbReference type="CDD" id="cd00086">
    <property type="entry name" value="homeodomain"/>
    <property type="match status" value="1"/>
</dbReference>
<keyword evidence="6 8" id="KW-0371">Homeobox</keyword>
<organism evidence="12 13">
    <name type="scientific">Clytia hemisphaerica</name>
    <dbReference type="NCBI Taxonomy" id="252671"/>
    <lineage>
        <taxon>Eukaryota</taxon>
        <taxon>Metazoa</taxon>
        <taxon>Cnidaria</taxon>
        <taxon>Hydrozoa</taxon>
        <taxon>Hydroidolina</taxon>
        <taxon>Leptothecata</taxon>
        <taxon>Obeliida</taxon>
        <taxon>Clytiidae</taxon>
        <taxon>Clytia</taxon>
    </lineage>
</organism>
<evidence type="ECO:0000256" key="8">
    <source>
        <dbReference type="PROSITE-ProRule" id="PRU00108"/>
    </source>
</evidence>
<dbReference type="EnsemblMetazoa" id="CLYHEMT006320.1">
    <property type="protein sequence ID" value="CLYHEMP006320.1"/>
    <property type="gene ID" value="CLYHEMG006320"/>
</dbReference>
<dbReference type="PANTHER" id="PTHR45664:SF11">
    <property type="entry name" value="HOMEOBOX PROTEIN HOX-B3"/>
    <property type="match status" value="1"/>
</dbReference>
<evidence type="ECO:0000256" key="6">
    <source>
        <dbReference type="ARBA" id="ARBA00023155"/>
    </source>
</evidence>
<keyword evidence="4" id="KW-0217">Developmental protein</keyword>
<dbReference type="Gene3D" id="1.10.10.60">
    <property type="entry name" value="Homeodomain-like"/>
    <property type="match status" value="1"/>
</dbReference>
<feature type="compositionally biased region" description="Low complexity" evidence="10">
    <location>
        <begin position="18"/>
        <end position="35"/>
    </location>
</feature>
<feature type="region of interest" description="Disordered" evidence="10">
    <location>
        <begin position="165"/>
        <end position="224"/>
    </location>
</feature>
<dbReference type="AlphaFoldDB" id="A0A7M5V591"/>
<evidence type="ECO:0000256" key="3">
    <source>
        <dbReference type="ARBA" id="ARBA00009107"/>
    </source>
</evidence>